<dbReference type="Gene3D" id="2.60.40.10">
    <property type="entry name" value="Immunoglobulins"/>
    <property type="match status" value="1"/>
</dbReference>
<organism evidence="6">
    <name type="scientific">Gordonia amarae</name>
    <dbReference type="NCBI Taxonomy" id="36821"/>
    <lineage>
        <taxon>Bacteria</taxon>
        <taxon>Bacillati</taxon>
        <taxon>Actinomycetota</taxon>
        <taxon>Actinomycetes</taxon>
        <taxon>Mycobacteriales</taxon>
        <taxon>Gordoniaceae</taxon>
        <taxon>Gordonia</taxon>
    </lineage>
</organism>
<comment type="subcellular location">
    <subcellularLocation>
        <location evidence="1">Cytoplasm</location>
    </subcellularLocation>
</comment>
<dbReference type="EMBL" id="CP045810">
    <property type="protein sequence ID" value="QHN39044.1"/>
    <property type="molecule type" value="Genomic_DNA"/>
</dbReference>
<proteinExistence type="inferred from homology"/>
<dbReference type="PANTHER" id="PTHR48098">
    <property type="entry name" value="ENTEROCHELIN ESTERASE-RELATED"/>
    <property type="match status" value="1"/>
</dbReference>
<dbReference type="InterPro" id="IPR014756">
    <property type="entry name" value="Ig_E-set"/>
</dbReference>
<evidence type="ECO:0000313" key="6">
    <source>
        <dbReference type="EMBL" id="QHN39044.1"/>
    </source>
</evidence>
<dbReference type="InterPro" id="IPR000801">
    <property type="entry name" value="Esterase-like"/>
</dbReference>
<evidence type="ECO:0000256" key="3">
    <source>
        <dbReference type="ARBA" id="ARBA00022801"/>
    </source>
</evidence>
<dbReference type="SUPFAM" id="SSF53474">
    <property type="entry name" value="alpha/beta-Hydrolases"/>
    <property type="match status" value="1"/>
</dbReference>
<evidence type="ECO:0000256" key="1">
    <source>
        <dbReference type="ARBA" id="ARBA00004496"/>
    </source>
</evidence>
<evidence type="ECO:0000259" key="5">
    <source>
        <dbReference type="Pfam" id="PF11806"/>
    </source>
</evidence>
<reference evidence="6" key="1">
    <citation type="journal article" date="2021" name="Nat. Microbiol.">
        <title>Cocultivation of an ultrasmall environmental parasitic bacterium with lytic ability against bacteria associated with wastewater foams.</title>
        <authorList>
            <person name="Batinovic S."/>
            <person name="Rose J.J.A."/>
            <person name="Ratcliffe J."/>
            <person name="Seviour R.J."/>
            <person name="Petrovski S."/>
        </authorList>
    </citation>
    <scope>NUCLEOTIDE SEQUENCE</scope>
    <source>
        <strain evidence="6">CON44</strain>
    </source>
</reference>
<evidence type="ECO:0000256" key="4">
    <source>
        <dbReference type="ARBA" id="ARBA00024201"/>
    </source>
</evidence>
<dbReference type="InterPro" id="IPR021764">
    <property type="entry name" value="Enterochelin_esterase_N"/>
</dbReference>
<dbReference type="GO" id="GO:0005737">
    <property type="term" value="C:cytoplasm"/>
    <property type="evidence" value="ECO:0007669"/>
    <property type="project" value="UniProtKB-SubCell"/>
</dbReference>
<dbReference type="Pfam" id="PF11806">
    <property type="entry name" value="Enterochelin_N"/>
    <property type="match status" value="1"/>
</dbReference>
<dbReference type="RefSeq" id="WP_005185752.1">
    <property type="nucleotide sequence ID" value="NZ_CP045804.1"/>
</dbReference>
<dbReference type="Pfam" id="PF00756">
    <property type="entry name" value="Esterase"/>
    <property type="match status" value="1"/>
</dbReference>
<keyword evidence="3" id="KW-0378">Hydrolase</keyword>
<dbReference type="GO" id="GO:0005975">
    <property type="term" value="P:carbohydrate metabolic process"/>
    <property type="evidence" value="ECO:0007669"/>
    <property type="project" value="UniProtKB-ARBA"/>
</dbReference>
<protein>
    <submittedName>
        <fullName evidence="6">DUF3327 domain-containing protein</fullName>
    </submittedName>
</protein>
<keyword evidence="2" id="KW-0963">Cytoplasm</keyword>
<comment type="similarity">
    <text evidence="4">Belongs to the Fes family.</text>
</comment>
<sequence length="424" mass="46005">MPESISPDDLRRRIIDADDADHHELTALIDAHGTPLVTDDPDDPDRQRMLFTWWPDRTQALRDGKEIAGVYVWVNRLTDKEHADAGLMSRIRGTEIWFAEISVPRDTMAGYRIYPFAADGPGVTDGKVAYSRAVVAHAHFDTRNPLVRSKSPFGSVAQGAAAPALDHWIGPHEATVTDTTGEVAVEAGAPIRYRLSIPDTTDPTPINLLITFDAEKWSDRYQLAHVLEQHHRQGRLAERYAVLGVYSPADSGDRLRFLGGNREMLAALTSAVLEEVHRLLPAAPAATVVAGQSLGGLAALTFGAWHPGVADRVLAYSPSVWFRPGLDARPVEVSGRQEWIHDQLRTAGPDSLPQLHVAVGDFEGELAPNVADAVDTAGEAGFPVSFRTYSGGHDDCWWAAMLLDDLAATGGPDLPDDTDTGSPT</sequence>
<dbReference type="AlphaFoldDB" id="A0A857KI74"/>
<dbReference type="InterPro" id="IPR013783">
    <property type="entry name" value="Ig-like_fold"/>
</dbReference>
<gene>
    <name evidence="6" type="ORF">GII30_07525</name>
</gene>
<dbReference type="GO" id="GO:0006826">
    <property type="term" value="P:iron ion transport"/>
    <property type="evidence" value="ECO:0007669"/>
    <property type="project" value="InterPro"/>
</dbReference>
<dbReference type="PANTHER" id="PTHR48098:SF3">
    <property type="entry name" value="IRON(III) ENTEROBACTIN ESTERASE"/>
    <property type="match status" value="1"/>
</dbReference>
<evidence type="ECO:0000256" key="2">
    <source>
        <dbReference type="ARBA" id="ARBA00022490"/>
    </source>
</evidence>
<dbReference type="InterPro" id="IPR050583">
    <property type="entry name" value="Mycobacterial_A85_antigen"/>
</dbReference>
<feature type="domain" description="Enterochelin esterase N-terminal" evidence="5">
    <location>
        <begin position="57"/>
        <end position="168"/>
    </location>
</feature>
<accession>A0A857KI74</accession>
<dbReference type="GO" id="GO:0005506">
    <property type="term" value="F:iron ion binding"/>
    <property type="evidence" value="ECO:0007669"/>
    <property type="project" value="InterPro"/>
</dbReference>
<dbReference type="SUPFAM" id="SSF81296">
    <property type="entry name" value="E set domains"/>
    <property type="match status" value="1"/>
</dbReference>
<name>A0A857KI74_9ACTN</name>
<dbReference type="Gene3D" id="3.40.50.1820">
    <property type="entry name" value="alpha/beta hydrolase"/>
    <property type="match status" value="1"/>
</dbReference>
<dbReference type="InterPro" id="IPR029058">
    <property type="entry name" value="AB_hydrolase_fold"/>
</dbReference>
<dbReference type="GO" id="GO:0008849">
    <property type="term" value="F:enterochelin esterase activity"/>
    <property type="evidence" value="ECO:0007669"/>
    <property type="project" value="InterPro"/>
</dbReference>